<feature type="transmembrane region" description="Helical" evidence="1">
    <location>
        <begin position="12"/>
        <end position="34"/>
    </location>
</feature>
<proteinExistence type="predicted"/>
<evidence type="ECO:0000256" key="1">
    <source>
        <dbReference type="SAM" id="Phobius"/>
    </source>
</evidence>
<gene>
    <name evidence="2" type="ORF">AA0117_g12267</name>
</gene>
<accession>A0A4Q4MZ70</accession>
<keyword evidence="1" id="KW-0472">Membrane</keyword>
<dbReference type="AlphaFoldDB" id="A0A4Q4MZ70"/>
<sequence>MLWSSKALCWHAYYGAFVLQFALETTTCLLTALSTPESNRHSNTPFVIGCVRATASLILLLDACLILVIKQAETARDKECQPLLEKEADSSGASNSNAGYGTVTTAAASDGEEAAPKDDDEEIKAQQAKRLEEEGGWFGYLKGFAVFLPYLFPRDDWKVMACLGPRLVHVLQERISNLLTPRQLGVITNKLQQSCDTQSGIVPWKDIGL</sequence>
<dbReference type="VEuPathDB" id="FungiDB:CC77DRAFT_1036163"/>
<keyword evidence="1" id="KW-0812">Transmembrane</keyword>
<protein>
    <submittedName>
        <fullName evidence="2">Uncharacterized protein</fullName>
    </submittedName>
</protein>
<reference evidence="3" key="1">
    <citation type="journal article" date="2019" name="bioRxiv">
        <title>Genomics, evolutionary history and diagnostics of the Alternaria alternata species group including apple and Asian pear pathotypes.</title>
        <authorList>
            <person name="Armitage A.D."/>
            <person name="Cockerton H.M."/>
            <person name="Sreenivasaprasad S."/>
            <person name="Woodhall J.W."/>
            <person name="Lane C.R."/>
            <person name="Harrison R.J."/>
            <person name="Clarkson J.P."/>
        </authorList>
    </citation>
    <scope>NUCLEOTIDE SEQUENCE [LARGE SCALE GENOMIC DNA]</scope>
    <source>
        <strain evidence="3">FERA 1177</strain>
    </source>
</reference>
<dbReference type="Proteomes" id="UP000291422">
    <property type="component" value="Unassembled WGS sequence"/>
</dbReference>
<feature type="transmembrane region" description="Helical" evidence="1">
    <location>
        <begin position="46"/>
        <end position="69"/>
    </location>
</feature>
<evidence type="ECO:0000313" key="2">
    <source>
        <dbReference type="EMBL" id="RYN65012.1"/>
    </source>
</evidence>
<organism evidence="2 3">
    <name type="scientific">Alternaria alternata</name>
    <name type="common">Alternaria rot fungus</name>
    <name type="synonym">Torula alternata</name>
    <dbReference type="NCBI Taxonomy" id="5599"/>
    <lineage>
        <taxon>Eukaryota</taxon>
        <taxon>Fungi</taxon>
        <taxon>Dikarya</taxon>
        <taxon>Ascomycota</taxon>
        <taxon>Pezizomycotina</taxon>
        <taxon>Dothideomycetes</taxon>
        <taxon>Pleosporomycetidae</taxon>
        <taxon>Pleosporales</taxon>
        <taxon>Pleosporineae</taxon>
        <taxon>Pleosporaceae</taxon>
        <taxon>Alternaria</taxon>
        <taxon>Alternaria sect. Alternaria</taxon>
        <taxon>Alternaria alternata complex</taxon>
    </lineage>
</organism>
<keyword evidence="1" id="KW-1133">Transmembrane helix</keyword>
<name>A0A4Q4MZ70_ALTAL</name>
<evidence type="ECO:0000313" key="3">
    <source>
        <dbReference type="Proteomes" id="UP000291422"/>
    </source>
</evidence>
<dbReference type="EMBL" id="PDXD01000068">
    <property type="protein sequence ID" value="RYN65012.1"/>
    <property type="molecule type" value="Genomic_DNA"/>
</dbReference>
<comment type="caution">
    <text evidence="2">The sequence shown here is derived from an EMBL/GenBank/DDBJ whole genome shotgun (WGS) entry which is preliminary data.</text>
</comment>